<dbReference type="Gene3D" id="3.40.50.880">
    <property type="match status" value="1"/>
</dbReference>
<dbReference type="Proteomes" id="UP001367513">
    <property type="component" value="Unassembled WGS sequence"/>
</dbReference>
<evidence type="ECO:0000259" key="3">
    <source>
        <dbReference type="PROSITE" id="PS01124"/>
    </source>
</evidence>
<dbReference type="InterPro" id="IPR018060">
    <property type="entry name" value="HTH_AraC"/>
</dbReference>
<dbReference type="InterPro" id="IPR009057">
    <property type="entry name" value="Homeodomain-like_sf"/>
</dbReference>
<sequence length="326" mass="35297">MSAPEDIPRHEVAVLVRPGVRPMELGLVHQILGGARSADGEPLYRVRTCALHPGTVPTDADFRVVVEHGPELLARADTVVVLATQDDHEPSVVADPGLGTALASLRPGTRLASICTAAFPLAEAGLLDGRRATTHWLSAEAFRCRFPRIDLDPAVLYVDEGEVLTAAGEASGIDLCLYLVRRDFGAAVANDVARRTVVPPYREGGQAQYIARPVADDGPGTGTAAARERMLADLARPWTLAELAASLHVGVRTLTRRFREETGQSPLGWLLRRRVERARELLETTDLPVGRIADEVGFGTATALRRHVCRELGVPPLHYRRTFRGG</sequence>
<dbReference type="CDD" id="cd03137">
    <property type="entry name" value="GATase1_AraC_1"/>
    <property type="match status" value="1"/>
</dbReference>
<evidence type="ECO:0000256" key="2">
    <source>
        <dbReference type="ARBA" id="ARBA00023163"/>
    </source>
</evidence>
<dbReference type="SUPFAM" id="SSF46689">
    <property type="entry name" value="Homeodomain-like"/>
    <property type="match status" value="2"/>
</dbReference>
<keyword evidence="2" id="KW-0804">Transcription</keyword>
<comment type="caution">
    <text evidence="4">The sequence shown here is derived from an EMBL/GenBank/DDBJ whole genome shotgun (WGS) entry which is preliminary data.</text>
</comment>
<keyword evidence="5" id="KW-1185">Reference proteome</keyword>
<keyword evidence="1" id="KW-0805">Transcription regulation</keyword>
<dbReference type="SMART" id="SM00342">
    <property type="entry name" value="HTH_ARAC"/>
    <property type="match status" value="1"/>
</dbReference>
<dbReference type="InterPro" id="IPR052158">
    <property type="entry name" value="INH-QAR"/>
</dbReference>
<dbReference type="RefSeq" id="WP_346106523.1">
    <property type="nucleotide sequence ID" value="NZ_BAAAOD010000060.1"/>
</dbReference>
<dbReference type="InterPro" id="IPR029062">
    <property type="entry name" value="Class_I_gatase-like"/>
</dbReference>
<dbReference type="EMBL" id="JBBPIX010000002">
    <property type="protein sequence ID" value="MEK6463398.1"/>
    <property type="molecule type" value="Genomic_DNA"/>
</dbReference>
<dbReference type="PANTHER" id="PTHR43130">
    <property type="entry name" value="ARAC-FAMILY TRANSCRIPTIONAL REGULATOR"/>
    <property type="match status" value="1"/>
</dbReference>
<proteinExistence type="predicted"/>
<evidence type="ECO:0000313" key="5">
    <source>
        <dbReference type="Proteomes" id="UP001367513"/>
    </source>
</evidence>
<protein>
    <submittedName>
        <fullName evidence="4">Helix-turn-helix domain-containing protein</fullName>
    </submittedName>
</protein>
<dbReference type="Pfam" id="PF12833">
    <property type="entry name" value="HTH_18"/>
    <property type="match status" value="1"/>
</dbReference>
<evidence type="ECO:0000313" key="4">
    <source>
        <dbReference type="EMBL" id="MEK6463398.1"/>
    </source>
</evidence>
<dbReference type="InterPro" id="IPR002818">
    <property type="entry name" value="DJ-1/PfpI"/>
</dbReference>
<dbReference type="PROSITE" id="PS01124">
    <property type="entry name" value="HTH_ARAC_FAMILY_2"/>
    <property type="match status" value="1"/>
</dbReference>
<accession>A0ABU9AAN3</accession>
<evidence type="ECO:0000256" key="1">
    <source>
        <dbReference type="ARBA" id="ARBA00023015"/>
    </source>
</evidence>
<organism evidence="4 5">
    <name type="scientific">Pseudonocardia alni subsp. carboxydivorans</name>
    <dbReference type="NCBI Taxonomy" id="415010"/>
    <lineage>
        <taxon>Bacteria</taxon>
        <taxon>Bacillati</taxon>
        <taxon>Actinomycetota</taxon>
        <taxon>Actinomycetes</taxon>
        <taxon>Pseudonocardiales</taxon>
        <taxon>Pseudonocardiaceae</taxon>
        <taxon>Pseudonocardia</taxon>
    </lineage>
</organism>
<dbReference type="Pfam" id="PF01965">
    <property type="entry name" value="DJ-1_PfpI"/>
    <property type="match status" value="1"/>
</dbReference>
<gene>
    <name evidence="4" type="ORF">WG925_06535</name>
</gene>
<reference evidence="4 5" key="1">
    <citation type="submission" date="2024-03" db="EMBL/GenBank/DDBJ databases">
        <title>Draft genome sequence of Pseudonocardia carboxydivorans JCM 14827.</title>
        <authorList>
            <person name="Duangmal K."/>
        </authorList>
    </citation>
    <scope>NUCLEOTIDE SEQUENCE [LARGE SCALE GENOMIC DNA]</scope>
    <source>
        <strain evidence="4 5">JCM 14827</strain>
    </source>
</reference>
<name>A0ABU9AAN3_PSEA5</name>
<dbReference type="PANTHER" id="PTHR43130:SF3">
    <property type="entry name" value="HTH-TYPE TRANSCRIPTIONAL REGULATOR RV1931C"/>
    <property type="match status" value="1"/>
</dbReference>
<dbReference type="Gene3D" id="1.10.10.60">
    <property type="entry name" value="Homeodomain-like"/>
    <property type="match status" value="1"/>
</dbReference>
<dbReference type="SUPFAM" id="SSF52317">
    <property type="entry name" value="Class I glutamine amidotransferase-like"/>
    <property type="match status" value="1"/>
</dbReference>
<feature type="domain" description="HTH araC/xylS-type" evidence="3">
    <location>
        <begin position="224"/>
        <end position="322"/>
    </location>
</feature>